<keyword evidence="4 6" id="KW-1133">Transmembrane helix</keyword>
<evidence type="ECO:0000256" key="4">
    <source>
        <dbReference type="ARBA" id="ARBA00022989"/>
    </source>
</evidence>
<dbReference type="SUPFAM" id="SSF103481">
    <property type="entry name" value="Multidrug resistance efflux transporter EmrE"/>
    <property type="match status" value="2"/>
</dbReference>
<feature type="transmembrane region" description="Helical" evidence="6">
    <location>
        <begin position="42"/>
        <end position="61"/>
    </location>
</feature>
<comment type="subcellular location">
    <subcellularLocation>
        <location evidence="1">Membrane</location>
        <topology evidence="1">Multi-pass membrane protein</topology>
    </subcellularLocation>
</comment>
<keyword evidence="5 6" id="KW-0472">Membrane</keyword>
<keyword evidence="3 6" id="KW-0812">Transmembrane</keyword>
<dbReference type="Pfam" id="PF00892">
    <property type="entry name" value="EamA"/>
    <property type="match status" value="2"/>
</dbReference>
<name>A0ABW4NCR1_9SPHN</name>
<comment type="similarity">
    <text evidence="2">Belongs to the EamA transporter family.</text>
</comment>
<sequence length="302" mass="31447">MTAPRGDTRAYAMLAAAMLFWAGNAIAGRLVRDDIPPATLSLLRWTGALAILLPFAWSKLVRDRAILLAGWPRVVAIGLLGVASFNALYYLGLHDTTASNGLLLQALIPALVLVCDRLIFGTRPGWGAVAGVAISTIGVGIIVFRGDPALLTGFVLGRGDALILTAVVIWALYTSLLRTKPAAHPLAFLAAIFMVGLVALIPLAIAEIVSGATIRATPTALGVIAYVAIFPSLLSYLLFNAGVAAIGAGRAGQVINLMPLFGALLAAVLLGERLRAYHAVGMAMILAGLIVGLLRRQSVTSP</sequence>
<evidence type="ECO:0000313" key="8">
    <source>
        <dbReference type="EMBL" id="MFD1787349.1"/>
    </source>
</evidence>
<dbReference type="PANTHER" id="PTHR32322">
    <property type="entry name" value="INNER MEMBRANE TRANSPORTER"/>
    <property type="match status" value="1"/>
</dbReference>
<evidence type="ECO:0000259" key="7">
    <source>
        <dbReference type="Pfam" id="PF00892"/>
    </source>
</evidence>
<feature type="transmembrane region" description="Helical" evidence="6">
    <location>
        <begin position="150"/>
        <end position="173"/>
    </location>
</feature>
<organism evidence="8 9">
    <name type="scientific">Sphingomonas floccifaciens</name>
    <dbReference type="NCBI Taxonomy" id="1844115"/>
    <lineage>
        <taxon>Bacteria</taxon>
        <taxon>Pseudomonadati</taxon>
        <taxon>Pseudomonadota</taxon>
        <taxon>Alphaproteobacteria</taxon>
        <taxon>Sphingomonadales</taxon>
        <taxon>Sphingomonadaceae</taxon>
        <taxon>Sphingomonas</taxon>
    </lineage>
</organism>
<feature type="transmembrane region" description="Helical" evidence="6">
    <location>
        <begin position="73"/>
        <end position="92"/>
    </location>
</feature>
<protein>
    <submittedName>
        <fullName evidence="8">DMT family transporter</fullName>
    </submittedName>
</protein>
<feature type="transmembrane region" description="Helical" evidence="6">
    <location>
        <begin position="126"/>
        <end position="144"/>
    </location>
</feature>
<feature type="domain" description="EamA" evidence="7">
    <location>
        <begin position="10"/>
        <end position="143"/>
    </location>
</feature>
<gene>
    <name evidence="8" type="ORF">ACFSC3_07170</name>
</gene>
<feature type="transmembrane region" description="Helical" evidence="6">
    <location>
        <begin position="218"/>
        <end position="239"/>
    </location>
</feature>
<feature type="transmembrane region" description="Helical" evidence="6">
    <location>
        <begin position="12"/>
        <end position="30"/>
    </location>
</feature>
<dbReference type="PANTHER" id="PTHR32322:SF2">
    <property type="entry name" value="EAMA DOMAIN-CONTAINING PROTEIN"/>
    <property type="match status" value="1"/>
</dbReference>
<evidence type="ECO:0000256" key="3">
    <source>
        <dbReference type="ARBA" id="ARBA00022692"/>
    </source>
</evidence>
<feature type="transmembrane region" description="Helical" evidence="6">
    <location>
        <begin position="251"/>
        <end position="270"/>
    </location>
</feature>
<dbReference type="RefSeq" id="WP_380939737.1">
    <property type="nucleotide sequence ID" value="NZ_JBHUFC010000003.1"/>
</dbReference>
<feature type="transmembrane region" description="Helical" evidence="6">
    <location>
        <begin position="276"/>
        <end position="294"/>
    </location>
</feature>
<dbReference type="InterPro" id="IPR037185">
    <property type="entry name" value="EmrE-like"/>
</dbReference>
<evidence type="ECO:0000256" key="5">
    <source>
        <dbReference type="ARBA" id="ARBA00023136"/>
    </source>
</evidence>
<evidence type="ECO:0000256" key="6">
    <source>
        <dbReference type="SAM" id="Phobius"/>
    </source>
</evidence>
<feature type="transmembrane region" description="Helical" evidence="6">
    <location>
        <begin position="185"/>
        <end position="206"/>
    </location>
</feature>
<feature type="transmembrane region" description="Helical" evidence="6">
    <location>
        <begin position="98"/>
        <end position="119"/>
    </location>
</feature>
<dbReference type="EMBL" id="JBHUFC010000003">
    <property type="protein sequence ID" value="MFD1787349.1"/>
    <property type="molecule type" value="Genomic_DNA"/>
</dbReference>
<proteinExistence type="inferred from homology"/>
<keyword evidence="9" id="KW-1185">Reference proteome</keyword>
<comment type="caution">
    <text evidence="8">The sequence shown here is derived from an EMBL/GenBank/DDBJ whole genome shotgun (WGS) entry which is preliminary data.</text>
</comment>
<reference evidence="9" key="1">
    <citation type="journal article" date="2019" name="Int. J. Syst. Evol. Microbiol.">
        <title>The Global Catalogue of Microorganisms (GCM) 10K type strain sequencing project: providing services to taxonomists for standard genome sequencing and annotation.</title>
        <authorList>
            <consortium name="The Broad Institute Genomics Platform"/>
            <consortium name="The Broad Institute Genome Sequencing Center for Infectious Disease"/>
            <person name="Wu L."/>
            <person name="Ma J."/>
        </authorList>
    </citation>
    <scope>NUCLEOTIDE SEQUENCE [LARGE SCALE GENOMIC DNA]</scope>
    <source>
        <strain evidence="9">Q85</strain>
    </source>
</reference>
<dbReference type="InterPro" id="IPR050638">
    <property type="entry name" value="AA-Vitamin_Transporters"/>
</dbReference>
<dbReference type="InterPro" id="IPR000620">
    <property type="entry name" value="EamA_dom"/>
</dbReference>
<evidence type="ECO:0000313" key="9">
    <source>
        <dbReference type="Proteomes" id="UP001597283"/>
    </source>
</evidence>
<dbReference type="Proteomes" id="UP001597283">
    <property type="component" value="Unassembled WGS sequence"/>
</dbReference>
<evidence type="ECO:0000256" key="2">
    <source>
        <dbReference type="ARBA" id="ARBA00007362"/>
    </source>
</evidence>
<feature type="domain" description="EamA" evidence="7">
    <location>
        <begin position="158"/>
        <end position="291"/>
    </location>
</feature>
<evidence type="ECO:0000256" key="1">
    <source>
        <dbReference type="ARBA" id="ARBA00004141"/>
    </source>
</evidence>
<accession>A0ABW4NCR1</accession>